<proteinExistence type="inferred from homology"/>
<evidence type="ECO:0000256" key="5">
    <source>
        <dbReference type="ARBA" id="ARBA00022801"/>
    </source>
</evidence>
<comment type="function">
    <text evidence="15">Plays a critical role in recombination and DNA repair. Helps process Holliday junction intermediates to mature products by catalyzing branch migration. Has replication fork regression activity, unwinds stalled or blocked replication forks to make a HJ that can be resolved. Has a DNA unwinding activity characteristic of a DNA helicase with 3'-5' polarity.</text>
</comment>
<evidence type="ECO:0000259" key="17">
    <source>
        <dbReference type="PROSITE" id="PS51194"/>
    </source>
</evidence>
<dbReference type="CDD" id="cd04488">
    <property type="entry name" value="RecG_wedge_OBF"/>
    <property type="match status" value="1"/>
</dbReference>
<dbReference type="GO" id="GO:0006310">
    <property type="term" value="P:DNA recombination"/>
    <property type="evidence" value="ECO:0007669"/>
    <property type="project" value="UniProtKB-UniRule"/>
</dbReference>
<evidence type="ECO:0000256" key="4">
    <source>
        <dbReference type="ARBA" id="ARBA00022763"/>
    </source>
</evidence>
<dbReference type="EMBL" id="QNBD01000059">
    <property type="protein sequence ID" value="RKX71990.1"/>
    <property type="molecule type" value="Genomic_DNA"/>
</dbReference>
<keyword evidence="6 15" id="KW-0347">Helicase</keyword>
<reference evidence="18 19" key="1">
    <citation type="submission" date="2018-06" db="EMBL/GenBank/DDBJ databases">
        <title>Extensive metabolic versatility and redundancy in microbially diverse, dynamic hydrothermal sediments.</title>
        <authorList>
            <person name="Dombrowski N."/>
            <person name="Teske A."/>
            <person name="Baker B.J."/>
        </authorList>
    </citation>
    <scope>NUCLEOTIDE SEQUENCE [LARGE SCALE GENOMIC DNA]</scope>
    <source>
        <strain evidence="18">B10_G13</strain>
    </source>
</reference>
<dbReference type="SUPFAM" id="SSF52540">
    <property type="entry name" value="P-loop containing nucleoside triphosphate hydrolases"/>
    <property type="match status" value="2"/>
</dbReference>
<evidence type="ECO:0000256" key="2">
    <source>
        <dbReference type="ARBA" id="ARBA00017846"/>
    </source>
</evidence>
<dbReference type="Pfam" id="PF00270">
    <property type="entry name" value="DEAD"/>
    <property type="match status" value="1"/>
</dbReference>
<dbReference type="InterPro" id="IPR047112">
    <property type="entry name" value="RecG/Mfd"/>
</dbReference>
<dbReference type="PANTHER" id="PTHR47964">
    <property type="entry name" value="ATP-DEPENDENT DNA HELICASE HOMOLOG RECG, CHLOROPLASTIC"/>
    <property type="match status" value="1"/>
</dbReference>
<gene>
    <name evidence="18" type="ORF">DRP43_01810</name>
</gene>
<evidence type="ECO:0000259" key="16">
    <source>
        <dbReference type="PROSITE" id="PS51192"/>
    </source>
</evidence>
<feature type="domain" description="Helicase C-terminal" evidence="17">
    <location>
        <begin position="454"/>
        <end position="620"/>
    </location>
</feature>
<keyword evidence="8" id="KW-0238">DNA-binding</keyword>
<accession>A0A660SPU4</accession>
<dbReference type="Pfam" id="PF00271">
    <property type="entry name" value="Helicase_C"/>
    <property type="match status" value="1"/>
</dbReference>
<sequence>MLLSDTDVKYVKGVGPKVSRILNRLNINTVEDLLLHIPSRYVDRGNIKEIREVKNGETVTLVGTILDVGSRLTRVRKMITEILFSDGTGNIKLVFFNQPYIKNTLKRGEHLLVYGVIDSYRGYQIIQPEYEILGENGKGIENSDKIIPVYPLTEGLSQRYLRKIIHNAIMNIDIDRWKVLESNLLSQFDIISFIDAIRITHNPPVMEDAIIGKKALAFYEFLYLQVYLWKQRYIREKKSGVVVEGKKLVNKLLENLPFVLTNAQKKVTDEIFQDLKSSERMSRLLQGDVGSGKTIVALLVSLSVIDSDYQVAIMAPTEILAKQHYDKIVNYLSGFQVNVRLLISSTKKSEKIKIKDDLKSGKIKLIIGTHALIEDDVVFESLALAIVDEQHRFGVEQRKKLLTKGKGAHLLVMTATPIPRSLAMTLYGDLDVSIIDEMPPGRQKIVTRWIRNNKRGELYSFIQNRIDKNNDQVYIVYPLVEESEKLDLKAATVMYESLKKHFKGINVGLIHGKMKSADKNAAMIKFAKGEINILVGTTVIEVGIDVANATIMVIEHPERFGLSQLHQLRGRIGRGEKKSYCIMITDKYIGDLSAERLKIMENTSDGFIIAEEDLRIRGPGNVYGTRQHGLQNFRVADIVRDEKMLIKARNCAKLIIDSNIKLNYNTMLYKKIDNMEKYYRIG</sequence>
<keyword evidence="9 15" id="KW-0233">DNA recombination</keyword>
<evidence type="ECO:0000256" key="8">
    <source>
        <dbReference type="ARBA" id="ARBA00023125"/>
    </source>
</evidence>
<dbReference type="GO" id="GO:0003677">
    <property type="term" value="F:DNA binding"/>
    <property type="evidence" value="ECO:0007669"/>
    <property type="project" value="UniProtKB-KW"/>
</dbReference>
<evidence type="ECO:0000256" key="1">
    <source>
        <dbReference type="ARBA" id="ARBA00007504"/>
    </source>
</evidence>
<dbReference type="GO" id="GO:0006281">
    <property type="term" value="P:DNA repair"/>
    <property type="evidence" value="ECO:0007669"/>
    <property type="project" value="UniProtKB-UniRule"/>
</dbReference>
<dbReference type="Pfam" id="PF17191">
    <property type="entry name" value="RecG_wedge"/>
    <property type="match status" value="1"/>
</dbReference>
<evidence type="ECO:0000256" key="7">
    <source>
        <dbReference type="ARBA" id="ARBA00022840"/>
    </source>
</evidence>
<organism evidence="18 19">
    <name type="scientific">candidate division TA06 bacterium</name>
    <dbReference type="NCBI Taxonomy" id="2250710"/>
    <lineage>
        <taxon>Bacteria</taxon>
        <taxon>Bacteria division TA06</taxon>
    </lineage>
</organism>
<feature type="domain" description="Helicase ATP-binding" evidence="16">
    <location>
        <begin position="274"/>
        <end position="435"/>
    </location>
</feature>
<evidence type="ECO:0000256" key="11">
    <source>
        <dbReference type="ARBA" id="ARBA00023235"/>
    </source>
</evidence>
<dbReference type="Pfam" id="PF19833">
    <property type="entry name" value="RecG_dom3_C"/>
    <property type="match status" value="1"/>
</dbReference>
<evidence type="ECO:0000256" key="10">
    <source>
        <dbReference type="ARBA" id="ARBA00023204"/>
    </source>
</evidence>
<keyword evidence="7 15" id="KW-0067">ATP-binding</keyword>
<dbReference type="CDD" id="cd17992">
    <property type="entry name" value="DEXHc_RecG"/>
    <property type="match status" value="1"/>
</dbReference>
<dbReference type="NCBIfam" id="TIGR00643">
    <property type="entry name" value="recG"/>
    <property type="match status" value="1"/>
</dbReference>
<dbReference type="PANTHER" id="PTHR47964:SF1">
    <property type="entry name" value="ATP-DEPENDENT DNA HELICASE HOMOLOG RECG, CHLOROPLASTIC"/>
    <property type="match status" value="1"/>
</dbReference>
<dbReference type="Proteomes" id="UP000271125">
    <property type="component" value="Unassembled WGS sequence"/>
</dbReference>
<dbReference type="InterPro" id="IPR004609">
    <property type="entry name" value="ATP-dep_DNA_helicase_RecG"/>
</dbReference>
<dbReference type="GO" id="GO:0005524">
    <property type="term" value="F:ATP binding"/>
    <property type="evidence" value="ECO:0007669"/>
    <property type="project" value="UniProtKB-KW"/>
</dbReference>
<dbReference type="InterPro" id="IPR045562">
    <property type="entry name" value="RecG_dom3_C"/>
</dbReference>
<comment type="catalytic activity">
    <reaction evidence="12 15">
        <text>Couples ATP hydrolysis with the unwinding of duplex DNA by translocating in the 3'-5' direction.</text>
        <dbReference type="EC" id="5.6.2.4"/>
    </reaction>
</comment>
<evidence type="ECO:0000256" key="12">
    <source>
        <dbReference type="ARBA" id="ARBA00034617"/>
    </source>
</evidence>
<evidence type="ECO:0000256" key="3">
    <source>
        <dbReference type="ARBA" id="ARBA00022741"/>
    </source>
</evidence>
<keyword evidence="4 15" id="KW-0227">DNA damage</keyword>
<dbReference type="EC" id="5.6.2.4" evidence="13 15"/>
<evidence type="ECO:0000256" key="15">
    <source>
        <dbReference type="RuleBase" id="RU363016"/>
    </source>
</evidence>
<dbReference type="GO" id="GO:0016887">
    <property type="term" value="F:ATP hydrolysis activity"/>
    <property type="evidence" value="ECO:0007669"/>
    <property type="project" value="RHEA"/>
</dbReference>
<dbReference type="InterPro" id="IPR012340">
    <property type="entry name" value="NA-bd_OB-fold"/>
</dbReference>
<dbReference type="SUPFAM" id="SSF50249">
    <property type="entry name" value="Nucleic acid-binding proteins"/>
    <property type="match status" value="1"/>
</dbReference>
<evidence type="ECO:0000256" key="14">
    <source>
        <dbReference type="ARBA" id="ARBA00048988"/>
    </source>
</evidence>
<dbReference type="NCBIfam" id="NF008165">
    <property type="entry name" value="PRK10917.1-3"/>
    <property type="match status" value="1"/>
</dbReference>
<dbReference type="AlphaFoldDB" id="A0A660SPU4"/>
<dbReference type="InterPro" id="IPR011545">
    <property type="entry name" value="DEAD/DEAH_box_helicase_dom"/>
</dbReference>
<evidence type="ECO:0000313" key="19">
    <source>
        <dbReference type="Proteomes" id="UP000271125"/>
    </source>
</evidence>
<dbReference type="SMART" id="SM00487">
    <property type="entry name" value="DEXDc"/>
    <property type="match status" value="1"/>
</dbReference>
<evidence type="ECO:0000256" key="6">
    <source>
        <dbReference type="ARBA" id="ARBA00022806"/>
    </source>
</evidence>
<dbReference type="GO" id="GO:0043138">
    <property type="term" value="F:3'-5' DNA helicase activity"/>
    <property type="evidence" value="ECO:0007669"/>
    <property type="project" value="UniProtKB-EC"/>
</dbReference>
<dbReference type="SMART" id="SM00490">
    <property type="entry name" value="HELICc"/>
    <property type="match status" value="1"/>
</dbReference>
<dbReference type="Gene3D" id="2.40.50.140">
    <property type="entry name" value="Nucleic acid-binding proteins"/>
    <property type="match status" value="1"/>
</dbReference>
<name>A0A660SPU4_UNCT6</name>
<keyword evidence="5 15" id="KW-0378">Hydrolase</keyword>
<dbReference type="InterPro" id="IPR001650">
    <property type="entry name" value="Helicase_C-like"/>
</dbReference>
<dbReference type="Gene3D" id="3.40.50.300">
    <property type="entry name" value="P-loop containing nucleotide triphosphate hydrolases"/>
    <property type="match status" value="2"/>
</dbReference>
<keyword evidence="10 15" id="KW-0234">DNA repair</keyword>
<dbReference type="InterPro" id="IPR027417">
    <property type="entry name" value="P-loop_NTPase"/>
</dbReference>
<protein>
    <recommendedName>
        <fullName evidence="2 15">ATP-dependent DNA helicase RecG</fullName>
        <ecNumber evidence="13 15">5.6.2.4</ecNumber>
    </recommendedName>
</protein>
<keyword evidence="11" id="KW-0413">Isomerase</keyword>
<dbReference type="PROSITE" id="PS51192">
    <property type="entry name" value="HELICASE_ATP_BIND_1"/>
    <property type="match status" value="1"/>
</dbReference>
<dbReference type="NCBIfam" id="NF008168">
    <property type="entry name" value="PRK10917.2-2"/>
    <property type="match status" value="1"/>
</dbReference>
<comment type="catalytic activity">
    <reaction evidence="14 15">
        <text>ATP + H2O = ADP + phosphate + H(+)</text>
        <dbReference type="Rhea" id="RHEA:13065"/>
        <dbReference type="ChEBI" id="CHEBI:15377"/>
        <dbReference type="ChEBI" id="CHEBI:15378"/>
        <dbReference type="ChEBI" id="CHEBI:30616"/>
        <dbReference type="ChEBI" id="CHEBI:43474"/>
        <dbReference type="ChEBI" id="CHEBI:456216"/>
        <dbReference type="EC" id="5.6.2.4"/>
    </reaction>
</comment>
<dbReference type="InterPro" id="IPR033454">
    <property type="entry name" value="RecG_wedge"/>
</dbReference>
<comment type="similarity">
    <text evidence="1 15">Belongs to the helicase family. RecG subfamily.</text>
</comment>
<comment type="caution">
    <text evidence="18">The sequence shown here is derived from an EMBL/GenBank/DDBJ whole genome shotgun (WGS) entry which is preliminary data.</text>
</comment>
<evidence type="ECO:0000256" key="9">
    <source>
        <dbReference type="ARBA" id="ARBA00023172"/>
    </source>
</evidence>
<evidence type="ECO:0000313" key="18">
    <source>
        <dbReference type="EMBL" id="RKX71990.1"/>
    </source>
</evidence>
<dbReference type="PROSITE" id="PS51194">
    <property type="entry name" value="HELICASE_CTER"/>
    <property type="match status" value="1"/>
</dbReference>
<evidence type="ECO:0000256" key="13">
    <source>
        <dbReference type="ARBA" id="ARBA00034808"/>
    </source>
</evidence>
<keyword evidence="3 15" id="KW-0547">Nucleotide-binding</keyword>
<dbReference type="InterPro" id="IPR014001">
    <property type="entry name" value="Helicase_ATP-bd"/>
</dbReference>